<dbReference type="PANTHER" id="PTHR43599">
    <property type="entry name" value="MULTIFUNCTIONAL PROTEIN ADE2"/>
    <property type="match status" value="1"/>
</dbReference>
<dbReference type="PROSITE" id="PS01057">
    <property type="entry name" value="SAICAR_SYNTHETASE_1"/>
    <property type="match status" value="1"/>
</dbReference>
<dbReference type="FunFam" id="3.30.200.20:FF:000086">
    <property type="entry name" value="Phosphoribosylaminoimidazole-succinocarboxamide synthase"/>
    <property type="match status" value="1"/>
</dbReference>
<dbReference type="InterPro" id="IPR018236">
    <property type="entry name" value="SAICAR_synthetase_CS"/>
</dbReference>
<dbReference type="PROSITE" id="PS01058">
    <property type="entry name" value="SAICAR_SYNTHETASE_2"/>
    <property type="match status" value="1"/>
</dbReference>
<comment type="pathway">
    <text evidence="1 11">Purine metabolism; IMP biosynthesis via de novo pathway; 5-amino-1-(5-phospho-D-ribosyl)imidazole-4-carboxamide from 5-amino-1-(5-phospho-D-ribosyl)imidazole-4-carboxylate: step 1/2.</text>
</comment>
<evidence type="ECO:0000256" key="10">
    <source>
        <dbReference type="ARBA" id="ARBA00048475"/>
    </source>
</evidence>
<dbReference type="GO" id="GO:0006189">
    <property type="term" value="P:'de novo' IMP biosynthetic process"/>
    <property type="evidence" value="ECO:0007669"/>
    <property type="project" value="UniProtKB-UniRule"/>
</dbReference>
<comment type="catalytic activity">
    <reaction evidence="10 11">
        <text>5-amino-1-(5-phospho-D-ribosyl)imidazole-4-carboxylate + L-aspartate + ATP = (2S)-2-[5-amino-1-(5-phospho-beta-D-ribosyl)imidazole-4-carboxamido]succinate + ADP + phosphate + 2 H(+)</text>
        <dbReference type="Rhea" id="RHEA:22628"/>
        <dbReference type="ChEBI" id="CHEBI:15378"/>
        <dbReference type="ChEBI" id="CHEBI:29991"/>
        <dbReference type="ChEBI" id="CHEBI:30616"/>
        <dbReference type="ChEBI" id="CHEBI:43474"/>
        <dbReference type="ChEBI" id="CHEBI:58443"/>
        <dbReference type="ChEBI" id="CHEBI:77657"/>
        <dbReference type="ChEBI" id="CHEBI:456216"/>
        <dbReference type="EC" id="6.3.2.6"/>
    </reaction>
</comment>
<dbReference type="EMBL" id="SMAA01000006">
    <property type="protein sequence ID" value="TCS79738.1"/>
    <property type="molecule type" value="Genomic_DNA"/>
</dbReference>
<evidence type="ECO:0000256" key="4">
    <source>
        <dbReference type="ARBA" id="ARBA00016460"/>
    </source>
</evidence>
<keyword evidence="8 11" id="KW-0067">ATP-binding</keyword>
<sequence length="236" mass="27040">MSKKKLYEGKAKTVYTTDNPDELLVYYKDDATAGNGAKKGTIVGKGVLNNKISAFFFDMLAKQGIEHHYINMPSDREMIVKKLDIIPLEVVLRNVAAGSLAKRLGLKEGTKMSTPILEYYYKCDELNDPMVNKFHIKAMNWATEDELAQIEKAGLKINSIMTDYLKTKNIDLIDFKLEFGRYHGKVLLGDEISPDNCRFWDSTTHEKLDKDRFRRDLGHVEDAYKEILHRLTGKQV</sequence>
<dbReference type="CDD" id="cd01415">
    <property type="entry name" value="SAICAR_synt_PurC"/>
    <property type="match status" value="1"/>
</dbReference>
<dbReference type="NCBIfam" id="TIGR00081">
    <property type="entry name" value="purC"/>
    <property type="match status" value="1"/>
</dbReference>
<dbReference type="Gene3D" id="3.30.470.20">
    <property type="entry name" value="ATP-grasp fold, B domain"/>
    <property type="match status" value="1"/>
</dbReference>
<keyword evidence="7 11" id="KW-0658">Purine biosynthesis</keyword>
<evidence type="ECO:0000256" key="7">
    <source>
        <dbReference type="ARBA" id="ARBA00022755"/>
    </source>
</evidence>
<dbReference type="PANTHER" id="PTHR43599:SF3">
    <property type="entry name" value="SI:DKEY-6E2.2"/>
    <property type="match status" value="1"/>
</dbReference>
<dbReference type="Proteomes" id="UP000295188">
    <property type="component" value="Unassembled WGS sequence"/>
</dbReference>
<evidence type="ECO:0000256" key="1">
    <source>
        <dbReference type="ARBA" id="ARBA00004672"/>
    </source>
</evidence>
<evidence type="ECO:0000256" key="5">
    <source>
        <dbReference type="ARBA" id="ARBA00022598"/>
    </source>
</evidence>
<dbReference type="HAMAP" id="MF_00137">
    <property type="entry name" value="SAICAR_synth"/>
    <property type="match status" value="1"/>
</dbReference>
<dbReference type="Pfam" id="PF01259">
    <property type="entry name" value="SAICAR_synt"/>
    <property type="match status" value="1"/>
</dbReference>
<evidence type="ECO:0000256" key="6">
    <source>
        <dbReference type="ARBA" id="ARBA00022741"/>
    </source>
</evidence>
<dbReference type="GO" id="GO:0004639">
    <property type="term" value="F:phosphoribosylaminoimidazolesuccinocarboxamide synthase activity"/>
    <property type="evidence" value="ECO:0007669"/>
    <property type="project" value="UniProtKB-UniRule"/>
</dbReference>
<evidence type="ECO:0000256" key="2">
    <source>
        <dbReference type="ARBA" id="ARBA00010190"/>
    </source>
</evidence>
<accession>A0A4R3K9V4</accession>
<keyword evidence="14" id="KW-1185">Reference proteome</keyword>
<evidence type="ECO:0000256" key="8">
    <source>
        <dbReference type="ARBA" id="ARBA00022840"/>
    </source>
</evidence>
<dbReference type="GO" id="GO:0005524">
    <property type="term" value="F:ATP binding"/>
    <property type="evidence" value="ECO:0007669"/>
    <property type="project" value="UniProtKB-KW"/>
</dbReference>
<proteinExistence type="inferred from homology"/>
<dbReference type="SUPFAM" id="SSF56104">
    <property type="entry name" value="SAICAR synthase-like"/>
    <property type="match status" value="1"/>
</dbReference>
<evidence type="ECO:0000313" key="13">
    <source>
        <dbReference type="EMBL" id="TCS79738.1"/>
    </source>
</evidence>
<evidence type="ECO:0000313" key="14">
    <source>
        <dbReference type="Proteomes" id="UP000295188"/>
    </source>
</evidence>
<dbReference type="UniPathway" id="UPA00074">
    <property type="reaction ID" value="UER00131"/>
</dbReference>
<evidence type="ECO:0000256" key="9">
    <source>
        <dbReference type="ARBA" id="ARBA00030409"/>
    </source>
</evidence>
<evidence type="ECO:0000256" key="3">
    <source>
        <dbReference type="ARBA" id="ARBA00012217"/>
    </source>
</evidence>
<keyword evidence="5 11" id="KW-0436">Ligase</keyword>
<dbReference type="InterPro" id="IPR028923">
    <property type="entry name" value="SAICAR_synt/ADE2_N"/>
</dbReference>
<dbReference type="RefSeq" id="WP_132548852.1">
    <property type="nucleotide sequence ID" value="NZ_SMAA01000006.1"/>
</dbReference>
<gene>
    <name evidence="11" type="primary">purC</name>
    <name evidence="13" type="ORF">EDC37_106155</name>
</gene>
<dbReference type="GO" id="GO:0009236">
    <property type="term" value="P:cobalamin biosynthetic process"/>
    <property type="evidence" value="ECO:0007669"/>
    <property type="project" value="InterPro"/>
</dbReference>
<comment type="similarity">
    <text evidence="2 11">Belongs to the SAICAR synthetase family.</text>
</comment>
<dbReference type="Gene3D" id="3.30.200.20">
    <property type="entry name" value="Phosphorylase Kinase, domain 1"/>
    <property type="match status" value="1"/>
</dbReference>
<dbReference type="InterPro" id="IPR001636">
    <property type="entry name" value="SAICAR_synth"/>
</dbReference>
<organism evidence="13 14">
    <name type="scientific">Pectinatus cerevisiiphilus</name>
    <dbReference type="NCBI Taxonomy" id="86956"/>
    <lineage>
        <taxon>Bacteria</taxon>
        <taxon>Bacillati</taxon>
        <taxon>Bacillota</taxon>
        <taxon>Negativicutes</taxon>
        <taxon>Selenomonadales</taxon>
        <taxon>Selenomonadaceae</taxon>
        <taxon>Pectinatus</taxon>
    </lineage>
</organism>
<name>A0A4R3K9V4_9FIRM</name>
<comment type="caution">
    <text evidence="13">The sequence shown here is derived from an EMBL/GenBank/DDBJ whole genome shotgun (WGS) entry which is preliminary data.</text>
</comment>
<dbReference type="OrthoDB" id="9801549at2"/>
<reference evidence="13 14" key="1">
    <citation type="submission" date="2019-03" db="EMBL/GenBank/DDBJ databases">
        <title>Genomic Encyclopedia of Type Strains, Phase IV (KMG-IV): sequencing the most valuable type-strain genomes for metagenomic binning, comparative biology and taxonomic classification.</title>
        <authorList>
            <person name="Goeker M."/>
        </authorList>
    </citation>
    <scope>NUCLEOTIDE SEQUENCE [LARGE SCALE GENOMIC DNA]</scope>
    <source>
        <strain evidence="13 14">DSM 20467</strain>
    </source>
</reference>
<dbReference type="AlphaFoldDB" id="A0A4R3K9V4"/>
<dbReference type="InterPro" id="IPR050089">
    <property type="entry name" value="SAICAR_synthetase"/>
</dbReference>
<dbReference type="EC" id="6.3.2.6" evidence="3 11"/>
<feature type="domain" description="SAICAR synthetase/ADE2 N-terminal" evidence="12">
    <location>
        <begin position="5"/>
        <end position="230"/>
    </location>
</feature>
<evidence type="ECO:0000259" key="12">
    <source>
        <dbReference type="Pfam" id="PF01259"/>
    </source>
</evidence>
<dbReference type="FunFam" id="3.30.470.20:FF:000006">
    <property type="entry name" value="Phosphoribosylaminoimidazole-succinocarboxamide synthase"/>
    <property type="match status" value="1"/>
</dbReference>
<protein>
    <recommendedName>
        <fullName evidence="4 11">Phosphoribosylaminoimidazole-succinocarboxamide synthase</fullName>
        <ecNumber evidence="3 11">6.3.2.6</ecNumber>
    </recommendedName>
    <alternativeName>
        <fullName evidence="9 11">SAICAR synthetase</fullName>
    </alternativeName>
</protein>
<dbReference type="InterPro" id="IPR033934">
    <property type="entry name" value="SAICAR_synt_PurC"/>
</dbReference>
<evidence type="ECO:0000256" key="11">
    <source>
        <dbReference type="HAMAP-Rule" id="MF_00137"/>
    </source>
</evidence>
<keyword evidence="6 11" id="KW-0547">Nucleotide-binding</keyword>